<feature type="transmembrane region" description="Helical" evidence="16">
    <location>
        <begin position="113"/>
        <end position="130"/>
    </location>
</feature>
<keyword evidence="7" id="KW-0999">Mitochondrion inner membrane</keyword>
<dbReference type="AlphaFoldDB" id="A0A0K1HP66"/>
<dbReference type="InterPro" id="IPR001750">
    <property type="entry name" value="ND/Mrp_TM"/>
</dbReference>
<evidence type="ECO:0000256" key="12">
    <source>
        <dbReference type="ARBA" id="ARBA00023075"/>
    </source>
</evidence>
<dbReference type="GO" id="GO:0042773">
    <property type="term" value="P:ATP synthesis coupled electron transport"/>
    <property type="evidence" value="ECO:0007669"/>
    <property type="project" value="InterPro"/>
</dbReference>
<evidence type="ECO:0000256" key="2">
    <source>
        <dbReference type="ARBA" id="ARBA00012944"/>
    </source>
</evidence>
<keyword evidence="14 16" id="KW-0472">Membrane</keyword>
<protein>
    <recommendedName>
        <fullName evidence="3 16">NADH-ubiquinone oxidoreductase chain 5</fullName>
        <ecNumber evidence="2 16">7.1.1.2</ecNumber>
    </recommendedName>
</protein>
<evidence type="ECO:0000313" key="20">
    <source>
        <dbReference type="EMBL" id="AKT93967.1"/>
    </source>
</evidence>
<gene>
    <name evidence="20" type="primary">nad5</name>
    <name evidence="20" type="ORF">AB846_58</name>
</gene>
<dbReference type="Pfam" id="PF00662">
    <property type="entry name" value="Proton_antipo_N"/>
    <property type="match status" value="1"/>
</dbReference>
<evidence type="ECO:0000256" key="1">
    <source>
        <dbReference type="ARBA" id="ARBA00004448"/>
    </source>
</evidence>
<evidence type="ECO:0000256" key="15">
    <source>
        <dbReference type="ARBA" id="ARBA00049551"/>
    </source>
</evidence>
<dbReference type="EC" id="7.1.1.2" evidence="2 16"/>
<feature type="transmembrane region" description="Helical" evidence="16">
    <location>
        <begin position="522"/>
        <end position="546"/>
    </location>
</feature>
<comment type="similarity">
    <text evidence="16">Belongs to the complex I subunit 5 family.</text>
</comment>
<keyword evidence="12 16" id="KW-0830">Ubiquinone</keyword>
<evidence type="ECO:0000256" key="6">
    <source>
        <dbReference type="ARBA" id="ARBA00022692"/>
    </source>
</evidence>
<dbReference type="Gene3D" id="1.20.5.2700">
    <property type="match status" value="1"/>
</dbReference>
<dbReference type="InterPro" id="IPR010934">
    <property type="entry name" value="NADH_DH_su5_C"/>
</dbReference>
<comment type="catalytic activity">
    <reaction evidence="15 16">
        <text>a ubiquinone + NADH + 5 H(+)(in) = a ubiquinol + NAD(+) + 4 H(+)(out)</text>
        <dbReference type="Rhea" id="RHEA:29091"/>
        <dbReference type="Rhea" id="RHEA-COMP:9565"/>
        <dbReference type="Rhea" id="RHEA-COMP:9566"/>
        <dbReference type="ChEBI" id="CHEBI:15378"/>
        <dbReference type="ChEBI" id="CHEBI:16389"/>
        <dbReference type="ChEBI" id="CHEBI:17976"/>
        <dbReference type="ChEBI" id="CHEBI:57540"/>
        <dbReference type="ChEBI" id="CHEBI:57945"/>
        <dbReference type="EC" id="7.1.1.2"/>
    </reaction>
</comment>
<feature type="transmembrane region" description="Helical" evidence="16">
    <location>
        <begin position="462"/>
        <end position="482"/>
    </location>
</feature>
<dbReference type="GO" id="GO:0015990">
    <property type="term" value="P:electron transport coupled proton transport"/>
    <property type="evidence" value="ECO:0007669"/>
    <property type="project" value="TreeGrafter"/>
</dbReference>
<keyword evidence="13 16" id="KW-0496">Mitochondrion</keyword>
<feature type="transmembrane region" description="Helical" evidence="16">
    <location>
        <begin position="176"/>
        <end position="205"/>
    </location>
</feature>
<feature type="transmembrane region" description="Helical" evidence="16">
    <location>
        <begin position="417"/>
        <end position="441"/>
    </location>
</feature>
<evidence type="ECO:0000256" key="9">
    <source>
        <dbReference type="ARBA" id="ARBA00022982"/>
    </source>
</evidence>
<evidence type="ECO:0000256" key="11">
    <source>
        <dbReference type="ARBA" id="ARBA00023027"/>
    </source>
</evidence>
<dbReference type="InterPro" id="IPR001516">
    <property type="entry name" value="Proton_antipo_N"/>
</dbReference>
<sequence length="668" mass="75657">MYLLVLYFPLFSFLLISLFGRFFGRQGSSIIAFLLMFLTTLIAWFSLFEVGVSKGLVHLTLFTWLNLDTLSVDWGFLFDSVTSLMLVVVTTISFFVHLYSISYMEHDPHLQRFLSYLSLFTFFMLILVTADNFLQMFVGWEGVGLASYLLISFWFTRLAANKSAIKAMVVNRIGDIGVVLAMLVIFDLFQTLDYGSIFALVPYFYGSSYTFLNISFSALDLIAVLLFIGVAGKSAQIGLHVWLPDAMEGPTPVSALIHAATMVTAGVFILVRASIIFEYSTYSLNIVTFFGALTAFLASTVGVFQNDIKRVIAYSTCSQLGYMVLAAGMSLYFVSFFHLFTHAFFKALLFLGAGSVIHALGDEQDMRRYGGTISLLPFSYILFWVGSLALMGFPFLAGFYSKDLIIEFVFSSFRVDAYIIGWLAILGAFFTAFYSFKVIYLTFMQYPSSYRSYLDHCHDSPLIMYIPLLILSLLSIFSGFIFKDMILSPASGFWSNATTFWLSNSIFWDAHLLAPGLKLMPLIFSFSGCFISFLVYKFSIFTFTLVGSSSILNHFYSFFNRKWYFDNVYNEFVMHKTIKAGYNLFVKSIDKGFLEFLGPLGLAYFFKNASFRASSFQSGLIYHYAFVFLVGLLLVLSFFAFNLSWLYFLEPGLLFVIILSTLVLIVFN</sequence>
<dbReference type="GO" id="GO:0005743">
    <property type="term" value="C:mitochondrial inner membrane"/>
    <property type="evidence" value="ECO:0007669"/>
    <property type="project" value="UniProtKB-SubCell"/>
</dbReference>
<dbReference type="Pfam" id="PF06455">
    <property type="entry name" value="NADH5_C"/>
    <property type="match status" value="1"/>
</dbReference>
<feature type="transmembrane region" description="Helical" evidence="16">
    <location>
        <begin position="30"/>
        <end position="48"/>
    </location>
</feature>
<keyword evidence="6 16" id="KW-0812">Transmembrane</keyword>
<dbReference type="GO" id="GO:0003954">
    <property type="term" value="F:NADH dehydrogenase activity"/>
    <property type="evidence" value="ECO:0007669"/>
    <property type="project" value="TreeGrafter"/>
</dbReference>
<comment type="subcellular location">
    <subcellularLocation>
        <location evidence="1">Mitochondrion inner membrane</location>
        <topology evidence="1">Multi-pass membrane protein</topology>
    </subcellularLocation>
</comment>
<evidence type="ECO:0000256" key="14">
    <source>
        <dbReference type="ARBA" id="ARBA00023136"/>
    </source>
</evidence>
<reference evidence="20" key="1">
    <citation type="journal article" date="2015" name="J. Eukaryot. Microbiol.">
        <title>Uncovering Cryptic Diversity in Two Amoebozoan Species Using Complete Mitochondrial Genome Sequences.</title>
        <authorList>
            <person name="Fucikova K."/>
            <person name="Lahr D.J."/>
        </authorList>
    </citation>
    <scope>NUCLEOTIDE SEQUENCE</scope>
    <source>
        <strain evidence="20">BCP-EM3VF21-2</strain>
    </source>
</reference>
<evidence type="ECO:0000256" key="3">
    <source>
        <dbReference type="ARBA" id="ARBA00021096"/>
    </source>
</evidence>
<feature type="transmembrane region" description="Helical" evidence="16">
    <location>
        <begin position="647"/>
        <end position="667"/>
    </location>
</feature>
<evidence type="ECO:0000256" key="10">
    <source>
        <dbReference type="ARBA" id="ARBA00022989"/>
    </source>
</evidence>
<feature type="domain" description="NADH dehydrogenase subunit 5 C-terminal" evidence="19">
    <location>
        <begin position="434"/>
        <end position="638"/>
    </location>
</feature>
<dbReference type="NCBIfam" id="NF005141">
    <property type="entry name" value="PRK06590.1"/>
    <property type="match status" value="1"/>
</dbReference>
<evidence type="ECO:0000256" key="13">
    <source>
        <dbReference type="ARBA" id="ARBA00023128"/>
    </source>
</evidence>
<feature type="domain" description="NADH-Ubiquinone oxidoreductase (complex I) chain 5 N-terminal" evidence="18">
    <location>
        <begin position="64"/>
        <end position="113"/>
    </location>
</feature>
<feature type="transmembrane region" description="Helical" evidence="16">
    <location>
        <begin position="311"/>
        <end position="333"/>
    </location>
</feature>
<keyword evidence="10 16" id="KW-1133">Transmembrane helix</keyword>
<evidence type="ECO:0000259" key="17">
    <source>
        <dbReference type="Pfam" id="PF00361"/>
    </source>
</evidence>
<dbReference type="PANTHER" id="PTHR42829:SF2">
    <property type="entry name" value="NADH-UBIQUINONE OXIDOREDUCTASE CHAIN 5"/>
    <property type="match status" value="1"/>
</dbReference>
<keyword evidence="4 16" id="KW-0813">Transport</keyword>
<evidence type="ECO:0000259" key="19">
    <source>
        <dbReference type="Pfam" id="PF06455"/>
    </source>
</evidence>
<geneLocation type="mitochondrion" evidence="20"/>
<accession>A0A0K1HP66</accession>
<keyword evidence="8" id="KW-1278">Translocase</keyword>
<evidence type="ECO:0000256" key="16">
    <source>
        <dbReference type="RuleBase" id="RU003404"/>
    </source>
</evidence>
<evidence type="ECO:0000256" key="5">
    <source>
        <dbReference type="ARBA" id="ARBA00022660"/>
    </source>
</evidence>
<organism evidence="20">
    <name type="scientific">Vermamoeba vermiformis</name>
    <name type="common">Amoeba</name>
    <name type="synonym">Hartmannella vermiformis</name>
    <dbReference type="NCBI Taxonomy" id="5778"/>
    <lineage>
        <taxon>Eukaryota</taxon>
        <taxon>Amoebozoa</taxon>
        <taxon>Tubulinea</taxon>
        <taxon>Echinamoebida</taxon>
        <taxon>Vermamoeba</taxon>
    </lineage>
</organism>
<evidence type="ECO:0000256" key="8">
    <source>
        <dbReference type="ARBA" id="ARBA00022967"/>
    </source>
</evidence>
<feature type="transmembrane region" description="Helical" evidence="16">
    <location>
        <begin position="136"/>
        <end position="155"/>
    </location>
</feature>
<dbReference type="NCBIfam" id="TIGR01974">
    <property type="entry name" value="NDH_I_L"/>
    <property type="match status" value="1"/>
</dbReference>
<evidence type="ECO:0000259" key="18">
    <source>
        <dbReference type="Pfam" id="PF00662"/>
    </source>
</evidence>
<dbReference type="Pfam" id="PF00361">
    <property type="entry name" value="Proton_antipo_M"/>
    <property type="match status" value="1"/>
</dbReference>
<name>A0A0K1HP66_VERVE</name>
<dbReference type="InterPro" id="IPR003945">
    <property type="entry name" value="NU5C-like"/>
</dbReference>
<evidence type="ECO:0000256" key="7">
    <source>
        <dbReference type="ARBA" id="ARBA00022792"/>
    </source>
</evidence>
<dbReference type="PANTHER" id="PTHR42829">
    <property type="entry name" value="NADH-UBIQUINONE OXIDOREDUCTASE CHAIN 5"/>
    <property type="match status" value="1"/>
</dbReference>
<keyword evidence="9" id="KW-0249">Electron transport</keyword>
<feature type="transmembrane region" description="Helical" evidence="16">
    <location>
        <begin position="620"/>
        <end position="641"/>
    </location>
</feature>
<keyword evidence="11 16" id="KW-0520">NAD</keyword>
<evidence type="ECO:0000256" key="4">
    <source>
        <dbReference type="ARBA" id="ARBA00022448"/>
    </source>
</evidence>
<keyword evidence="5" id="KW-0679">Respiratory chain</keyword>
<feature type="domain" description="NADH:quinone oxidoreductase/Mrp antiporter transmembrane" evidence="17">
    <location>
        <begin position="130"/>
        <end position="414"/>
    </location>
</feature>
<dbReference type="EMBL" id="KT185627">
    <property type="protein sequence ID" value="AKT93967.1"/>
    <property type="molecule type" value="Genomic_DNA"/>
</dbReference>
<feature type="transmembrane region" description="Helical" evidence="16">
    <location>
        <begin position="282"/>
        <end position="304"/>
    </location>
</feature>
<feature type="transmembrane region" description="Helical" evidence="16">
    <location>
        <begin position="211"/>
        <end position="232"/>
    </location>
</feature>
<feature type="transmembrane region" description="Helical" evidence="16">
    <location>
        <begin position="253"/>
        <end position="276"/>
    </location>
</feature>
<dbReference type="PRINTS" id="PR01435">
    <property type="entry name" value="NPOXDRDTASE5"/>
</dbReference>
<feature type="transmembrane region" description="Helical" evidence="16">
    <location>
        <begin position="6"/>
        <end position="23"/>
    </location>
</feature>
<comment type="function">
    <text evidence="16">Core subunit of the mitochondrial membrane respiratory chain NADH dehydrogenase (Complex I) which catalyzes electron transfer from NADH through the respiratory chain, using ubiquinone as an electron acceptor. Essential for the catalytic activity and assembly of complex I.</text>
</comment>
<feature type="transmembrane region" description="Helical" evidence="16">
    <location>
        <begin position="373"/>
        <end position="397"/>
    </location>
</feature>
<dbReference type="PRINTS" id="PR01434">
    <property type="entry name" value="NADHDHGNASE5"/>
</dbReference>
<proteinExistence type="inferred from homology"/>
<dbReference type="GO" id="GO:0008137">
    <property type="term" value="F:NADH dehydrogenase (ubiquinone) activity"/>
    <property type="evidence" value="ECO:0007669"/>
    <property type="project" value="UniProtKB-EC"/>
</dbReference>
<dbReference type="InterPro" id="IPR018393">
    <property type="entry name" value="NADHpl_OxRdtase_5_subgr"/>
</dbReference>
<feature type="transmembrane region" description="Helical" evidence="16">
    <location>
        <begin position="74"/>
        <end position="101"/>
    </location>
</feature>